<dbReference type="HAMAP" id="MF_00497_A">
    <property type="entry name" value="G1P_dehydrogenase_A"/>
    <property type="match status" value="1"/>
</dbReference>
<keyword evidence="8 11" id="KW-0443">Lipid metabolism</keyword>
<comment type="subcellular location">
    <subcellularLocation>
        <location evidence="11">Cytoplasm</location>
    </subcellularLocation>
</comment>
<reference evidence="15" key="1">
    <citation type="submission" date="2022-09" db="EMBL/GenBank/DDBJ databases">
        <title>Haloadaptaus new haloarchaeum isolated from saline soil.</title>
        <authorList>
            <person name="Duran-Viseras A."/>
            <person name="Sanchez-Porro C."/>
            <person name="Ventosa A."/>
        </authorList>
    </citation>
    <scope>NUCLEOTIDE SEQUENCE</scope>
    <source>
        <strain evidence="15">F3-133</strain>
    </source>
</reference>
<evidence type="ECO:0000256" key="4">
    <source>
        <dbReference type="ARBA" id="ARBA00022833"/>
    </source>
</evidence>
<comment type="caution">
    <text evidence="15">The sequence shown here is derived from an EMBL/GenBank/DDBJ whole genome shotgun (WGS) entry which is preliminary data.</text>
</comment>
<accession>A0A9Q4C375</accession>
<dbReference type="EC" id="1.1.1.261" evidence="11"/>
<keyword evidence="9 11" id="KW-0594">Phospholipid biosynthesis</keyword>
<comment type="function">
    <text evidence="11">Catalyzes the NAD(P)H-dependent reduction of dihydroxyacetonephosphate (DHAP or glycerone phosphate) to glycerol 1-phosphate (G1P). The G1P thus generated is used as the glycerophosphate backbone of phospholipids in the cellular membranes of Archaea.</text>
</comment>
<keyword evidence="16" id="KW-1185">Reference proteome</keyword>
<feature type="binding site" evidence="11">
    <location>
        <position position="175"/>
    </location>
    <ligand>
        <name>Zn(2+)</name>
        <dbReference type="ChEBI" id="CHEBI:29105"/>
        <note>catalytic</note>
    </ligand>
</feature>
<sequence>MTDRFGKSKWINLPRNVVVGHDVLEEVPDVLETRLGFERALVVTSPTTRNVAGDEVTAHVEDAGLVVETVVVEKAGFEAVERTTSVAREFEADVLLGVGGGVPIDTAKVSADEVGAPYVSVPTAASHDGITSSRASIPDGNRRHSVEASAPLGVVADTAVLADAPFRLTASGCADIISNYTAVLDWRLARRLQNAYYSRYGGALSEMTAEILVENADSIRPGFEESTWVVVKALVSSGVAMSIAGSSRPASGGEHKFSHALDRIDGDRALHGEQCGVGSVVTMYLHGGDWRSIRDALETIGAPTTADELGFSRDEVVDALVRTEEIRPERYTVLTGITRDAAENAVEETGVV</sequence>
<proteinExistence type="inferred from homology"/>
<name>A0A9Q4C375_9EURY</name>
<keyword evidence="6 11" id="KW-0560">Oxidoreductase</keyword>
<dbReference type="Gene3D" id="1.20.1090.10">
    <property type="entry name" value="Dehydroquinate synthase-like - alpha domain"/>
    <property type="match status" value="1"/>
</dbReference>
<evidence type="ECO:0000313" key="16">
    <source>
        <dbReference type="Proteomes" id="UP001149411"/>
    </source>
</evidence>
<evidence type="ECO:0000256" key="5">
    <source>
        <dbReference type="ARBA" id="ARBA00022857"/>
    </source>
</evidence>
<protein>
    <recommendedName>
        <fullName evidence="11">Glycerol-1-phosphate dehydrogenase [NAD(P)+]</fullName>
        <shortName evidence="11">G1P dehydrogenase</shortName>
        <shortName evidence="11">G1PDH</shortName>
        <ecNumber evidence="11">1.1.1.261</ecNumber>
    </recommendedName>
    <alternativeName>
        <fullName evidence="11">Enantiomeric glycerophosphate synthase</fullName>
    </alternativeName>
    <alternativeName>
        <fullName evidence="11">sn-glycerol-1-phosphate dehydrogenase</fullName>
    </alternativeName>
</protein>
<feature type="binding site" evidence="12">
    <location>
        <position position="271"/>
    </location>
    <ligand>
        <name>glycerol</name>
        <dbReference type="ChEBI" id="CHEBI:17754"/>
    </ligand>
</feature>
<dbReference type="PIRSF" id="PIRSF000112">
    <property type="entry name" value="Glycerol_dehydrogenase"/>
    <property type="match status" value="1"/>
</dbReference>
<keyword evidence="2 11" id="KW-0444">Lipid biosynthesis</keyword>
<comment type="similarity">
    <text evidence="11">Belongs to the glycerol-1-phosphate dehydrogenase family.</text>
</comment>
<dbReference type="Gene3D" id="3.40.50.1970">
    <property type="match status" value="1"/>
</dbReference>
<dbReference type="RefSeq" id="WP_266086930.1">
    <property type="nucleotide sequence ID" value="NZ_RKLV01000005.1"/>
</dbReference>
<feature type="binding site" evidence="11">
    <location>
        <position position="271"/>
    </location>
    <ligand>
        <name>Zn(2+)</name>
        <dbReference type="ChEBI" id="CHEBI:29105"/>
        <note>catalytic</note>
    </ligand>
</feature>
<feature type="binding site" evidence="11">
    <location>
        <position position="255"/>
    </location>
    <ligand>
        <name>Zn(2+)</name>
        <dbReference type="ChEBI" id="CHEBI:29105"/>
        <note>catalytic</note>
    </ligand>
</feature>
<dbReference type="PANTHER" id="PTHR43616:SF5">
    <property type="entry name" value="GLYCEROL DEHYDROGENASE 1"/>
    <property type="match status" value="1"/>
</dbReference>
<feature type="binding site" evidence="12">
    <location>
        <position position="255"/>
    </location>
    <ligand>
        <name>glycerol</name>
        <dbReference type="ChEBI" id="CHEBI:17754"/>
    </ligand>
</feature>
<feature type="binding site" evidence="11">
    <location>
        <position position="175"/>
    </location>
    <ligand>
        <name>substrate</name>
    </ligand>
</feature>
<comment type="catalytic activity">
    <reaction evidence="11">
        <text>sn-glycerol 1-phosphate + NADP(+) = dihydroxyacetone phosphate + NADPH + H(+)</text>
        <dbReference type="Rhea" id="RHEA:21416"/>
        <dbReference type="ChEBI" id="CHEBI:15378"/>
        <dbReference type="ChEBI" id="CHEBI:57642"/>
        <dbReference type="ChEBI" id="CHEBI:57685"/>
        <dbReference type="ChEBI" id="CHEBI:57783"/>
        <dbReference type="ChEBI" id="CHEBI:58349"/>
        <dbReference type="EC" id="1.1.1.261"/>
    </reaction>
</comment>
<dbReference type="CDD" id="cd08173">
    <property type="entry name" value="Gro1PDH"/>
    <property type="match status" value="1"/>
</dbReference>
<evidence type="ECO:0000256" key="10">
    <source>
        <dbReference type="ARBA" id="ARBA00023264"/>
    </source>
</evidence>
<evidence type="ECO:0000256" key="11">
    <source>
        <dbReference type="HAMAP-Rule" id="MF_00497"/>
    </source>
</evidence>
<comment type="catalytic activity">
    <reaction evidence="11">
        <text>sn-glycerol 1-phosphate + NAD(+) = dihydroxyacetone phosphate + NADH + H(+)</text>
        <dbReference type="Rhea" id="RHEA:21412"/>
        <dbReference type="ChEBI" id="CHEBI:15378"/>
        <dbReference type="ChEBI" id="CHEBI:57540"/>
        <dbReference type="ChEBI" id="CHEBI:57642"/>
        <dbReference type="ChEBI" id="CHEBI:57685"/>
        <dbReference type="ChEBI" id="CHEBI:57945"/>
        <dbReference type="EC" id="1.1.1.261"/>
    </reaction>
</comment>
<dbReference type="PANTHER" id="PTHR43616">
    <property type="entry name" value="GLYCEROL DEHYDROGENASE"/>
    <property type="match status" value="1"/>
</dbReference>
<dbReference type="InterPro" id="IPR016205">
    <property type="entry name" value="Glycerol_DH"/>
</dbReference>
<comment type="cofactor">
    <cofactor evidence="11 12">
        <name>Zn(2+)</name>
        <dbReference type="ChEBI" id="CHEBI:29105"/>
    </cofactor>
    <text evidence="11 12">Binds 1 zinc ion per subunit.</text>
</comment>
<dbReference type="SUPFAM" id="SSF56796">
    <property type="entry name" value="Dehydroquinate synthase-like"/>
    <property type="match status" value="1"/>
</dbReference>
<dbReference type="GO" id="GO:0046872">
    <property type="term" value="F:metal ion binding"/>
    <property type="evidence" value="ECO:0007669"/>
    <property type="project" value="UniProtKB-KW"/>
</dbReference>
<keyword evidence="3 11" id="KW-0479">Metal-binding</keyword>
<organism evidence="15 16">
    <name type="scientific">Halorutilus salinus</name>
    <dbReference type="NCBI Taxonomy" id="2487751"/>
    <lineage>
        <taxon>Archaea</taxon>
        <taxon>Methanobacteriati</taxon>
        <taxon>Methanobacteriota</taxon>
        <taxon>Stenosarchaea group</taxon>
        <taxon>Halobacteria</taxon>
        <taxon>Halorutilales</taxon>
        <taxon>Halorutilaceae</taxon>
        <taxon>Halorutilus</taxon>
    </lineage>
</organism>
<dbReference type="InterPro" id="IPR023002">
    <property type="entry name" value="G1P_dehydrogenase_arc"/>
</dbReference>
<feature type="binding site" evidence="11 14">
    <location>
        <begin position="101"/>
        <end position="105"/>
    </location>
    <ligand>
        <name>NAD(+)</name>
        <dbReference type="ChEBI" id="CHEBI:57540"/>
    </ligand>
</feature>
<evidence type="ECO:0000256" key="13">
    <source>
        <dbReference type="PIRSR" id="PIRSR000112-2"/>
    </source>
</evidence>
<comment type="pathway">
    <text evidence="11">Membrane lipid metabolism; glycerophospholipid metabolism.</text>
</comment>
<dbReference type="GO" id="GO:0050492">
    <property type="term" value="F:glycerol-1-phosphate dehydrogenase [NAD(P)+] activity"/>
    <property type="evidence" value="ECO:0007669"/>
    <property type="project" value="UniProtKB-UniRule"/>
</dbReference>
<keyword evidence="1 11" id="KW-0963">Cytoplasm</keyword>
<dbReference type="GO" id="GO:0006650">
    <property type="term" value="P:glycerophospholipid metabolic process"/>
    <property type="evidence" value="ECO:0007669"/>
    <property type="project" value="UniProtKB-UniRule"/>
</dbReference>
<feature type="binding site" evidence="11 14">
    <location>
        <begin position="123"/>
        <end position="126"/>
    </location>
    <ligand>
        <name>NAD(+)</name>
        <dbReference type="ChEBI" id="CHEBI:57540"/>
    </ligand>
</feature>
<dbReference type="InterPro" id="IPR032837">
    <property type="entry name" value="G1PDH"/>
</dbReference>
<feature type="binding site" evidence="11">
    <location>
        <position position="128"/>
    </location>
    <ligand>
        <name>substrate</name>
    </ligand>
</feature>
<dbReference type="GO" id="GO:0008654">
    <property type="term" value="P:phospholipid biosynthetic process"/>
    <property type="evidence" value="ECO:0007669"/>
    <property type="project" value="UniProtKB-KW"/>
</dbReference>
<keyword evidence="7 11" id="KW-0520">NAD</keyword>
<evidence type="ECO:0000256" key="12">
    <source>
        <dbReference type="PIRSR" id="PIRSR000112-1"/>
    </source>
</evidence>
<gene>
    <name evidence="11" type="primary">egsA</name>
    <name evidence="15" type="ORF">EGH25_06640</name>
</gene>
<dbReference type="AlphaFoldDB" id="A0A9Q4C375"/>
<evidence type="ECO:0000256" key="9">
    <source>
        <dbReference type="ARBA" id="ARBA00023209"/>
    </source>
</evidence>
<evidence type="ECO:0000256" key="2">
    <source>
        <dbReference type="ARBA" id="ARBA00022516"/>
    </source>
</evidence>
<dbReference type="Proteomes" id="UP001149411">
    <property type="component" value="Unassembled WGS sequence"/>
</dbReference>
<evidence type="ECO:0000256" key="14">
    <source>
        <dbReference type="PIRSR" id="PIRSR000112-3"/>
    </source>
</evidence>
<evidence type="ECO:0000256" key="8">
    <source>
        <dbReference type="ARBA" id="ARBA00023098"/>
    </source>
</evidence>
<dbReference type="GO" id="GO:0005737">
    <property type="term" value="C:cytoplasm"/>
    <property type="evidence" value="ECO:0007669"/>
    <property type="project" value="UniProtKB-SubCell"/>
</dbReference>
<dbReference type="Pfam" id="PF13685">
    <property type="entry name" value="Fe-ADH_2"/>
    <property type="match status" value="1"/>
</dbReference>
<dbReference type="EMBL" id="RKLV01000005">
    <property type="protein sequence ID" value="MCX2819027.1"/>
    <property type="molecule type" value="Genomic_DNA"/>
</dbReference>
<dbReference type="NCBIfam" id="NF002022">
    <property type="entry name" value="PRK00843.1"/>
    <property type="match status" value="1"/>
</dbReference>
<feature type="binding site" evidence="11">
    <location>
        <position position="259"/>
    </location>
    <ligand>
        <name>substrate</name>
    </ligand>
</feature>
<keyword evidence="4 11" id="KW-0862">Zinc</keyword>
<keyword evidence="5 11" id="KW-0521">NADP</keyword>
<evidence type="ECO:0000256" key="1">
    <source>
        <dbReference type="ARBA" id="ARBA00022490"/>
    </source>
</evidence>
<feature type="binding site" evidence="11 14">
    <location>
        <position position="132"/>
    </location>
    <ligand>
        <name>NAD(+)</name>
        <dbReference type="ChEBI" id="CHEBI:57540"/>
    </ligand>
</feature>
<evidence type="ECO:0000256" key="7">
    <source>
        <dbReference type="ARBA" id="ARBA00023027"/>
    </source>
</evidence>
<keyword evidence="10 11" id="KW-1208">Phospholipid metabolism</keyword>
<evidence type="ECO:0000313" key="15">
    <source>
        <dbReference type="EMBL" id="MCX2819027.1"/>
    </source>
</evidence>
<feature type="binding site" evidence="13">
    <location>
        <position position="128"/>
    </location>
    <ligand>
        <name>glycerol</name>
        <dbReference type="ChEBI" id="CHEBI:17754"/>
    </ligand>
</feature>
<feature type="binding site" evidence="12">
    <location>
        <position position="175"/>
    </location>
    <ligand>
        <name>glycerol</name>
        <dbReference type="ChEBI" id="CHEBI:17754"/>
    </ligand>
</feature>
<evidence type="ECO:0000256" key="6">
    <source>
        <dbReference type="ARBA" id="ARBA00023002"/>
    </source>
</evidence>
<evidence type="ECO:0000256" key="3">
    <source>
        <dbReference type="ARBA" id="ARBA00022723"/>
    </source>
</evidence>